<protein>
    <recommendedName>
        <fullName evidence="2">LamG-like jellyroll fold domain-containing protein</fullName>
    </recommendedName>
</protein>
<feature type="non-terminal residue" evidence="1">
    <location>
        <position position="1"/>
    </location>
</feature>
<dbReference type="InterPro" id="IPR013320">
    <property type="entry name" value="ConA-like_dom_sf"/>
</dbReference>
<sequence>SNNNDVTVEIGAPTYNQAGQIAYAVEFDGTNDAFTIPHSADWAVTDFTIEAWGEPDVQDIAGFIVNHYDGATTDGYLLRQAITLTGRWDGVTYVAGGNVDCESDAAPTTNWESVAFTRDGILNELFIDGAVQADDNNLGGAIDSTSLFHIGQHNSGAVRFDGKLDEIRFSDSARNDAWLKAGYYSGDDNLLTWGGEEPFAAFDVDTIAADTIEDVTANLKGDVVDDNGETVQYTGFVWDDDADAGDPGNVDPSTAPGAWDWGWKSALGDYGENPFNHGVAALPAGTTIHFRQRQ</sequence>
<dbReference type="EMBL" id="BART01004347">
    <property type="protein sequence ID" value="GAG69801.1"/>
    <property type="molecule type" value="Genomic_DNA"/>
</dbReference>
<feature type="non-terminal residue" evidence="1">
    <location>
        <position position="294"/>
    </location>
</feature>
<proteinExistence type="predicted"/>
<dbReference type="Gene3D" id="2.60.120.200">
    <property type="match status" value="1"/>
</dbReference>
<gene>
    <name evidence="1" type="ORF">S01H4_10997</name>
</gene>
<dbReference type="SUPFAM" id="SSF49899">
    <property type="entry name" value="Concanavalin A-like lectins/glucanases"/>
    <property type="match status" value="1"/>
</dbReference>
<name>X1BCT5_9ZZZZ</name>
<dbReference type="AlphaFoldDB" id="X1BCT5"/>
<accession>X1BCT5</accession>
<evidence type="ECO:0000313" key="1">
    <source>
        <dbReference type="EMBL" id="GAG69801.1"/>
    </source>
</evidence>
<comment type="caution">
    <text evidence="1">The sequence shown here is derived from an EMBL/GenBank/DDBJ whole genome shotgun (WGS) entry which is preliminary data.</text>
</comment>
<evidence type="ECO:0008006" key="2">
    <source>
        <dbReference type="Google" id="ProtNLM"/>
    </source>
</evidence>
<organism evidence="1">
    <name type="scientific">marine sediment metagenome</name>
    <dbReference type="NCBI Taxonomy" id="412755"/>
    <lineage>
        <taxon>unclassified sequences</taxon>
        <taxon>metagenomes</taxon>
        <taxon>ecological metagenomes</taxon>
    </lineage>
</organism>
<reference evidence="1" key="1">
    <citation type="journal article" date="2014" name="Front. Microbiol.">
        <title>High frequency of phylogenetically diverse reductive dehalogenase-homologous genes in deep subseafloor sedimentary metagenomes.</title>
        <authorList>
            <person name="Kawai M."/>
            <person name="Futagami T."/>
            <person name="Toyoda A."/>
            <person name="Takaki Y."/>
            <person name="Nishi S."/>
            <person name="Hori S."/>
            <person name="Arai W."/>
            <person name="Tsubouchi T."/>
            <person name="Morono Y."/>
            <person name="Uchiyama I."/>
            <person name="Ito T."/>
            <person name="Fujiyama A."/>
            <person name="Inagaki F."/>
            <person name="Takami H."/>
        </authorList>
    </citation>
    <scope>NUCLEOTIDE SEQUENCE</scope>
    <source>
        <strain evidence="1">Expedition CK06-06</strain>
    </source>
</reference>
<dbReference type="Pfam" id="PF13385">
    <property type="entry name" value="Laminin_G_3"/>
    <property type="match status" value="1"/>
</dbReference>